<sequence>MGLDSVLYNVVDAQSGYYYFHIFSACETFESTKEAKAFDSKQIDRLVSLYLRKLYEAKLLELSPYPHTDVPRYQRTDLFRETLVPPKIGIQDEFTSSFLLELEMQQAFCNFEILECYLGLEADIENELTVDESKELAYQTLKDRLAFLQKKICVINKLLSMTNSDKP</sequence>
<dbReference type="AlphaFoldDB" id="A0AAD0TYZ5"/>
<evidence type="ECO:0000313" key="1">
    <source>
        <dbReference type="EMBL" id="AYM86855.1"/>
    </source>
</evidence>
<accession>A0AAD0TYZ5</accession>
<dbReference type="Proteomes" id="UP000279995">
    <property type="component" value="Chromosome I"/>
</dbReference>
<gene>
    <name evidence="1" type="ORF">D9T18_09115</name>
</gene>
<dbReference type="EMBL" id="CP033065">
    <property type="protein sequence ID" value="AYM86855.1"/>
    <property type="molecule type" value="Genomic_DNA"/>
</dbReference>
<reference evidence="1 2" key="1">
    <citation type="submission" date="2018-10" db="EMBL/GenBank/DDBJ databases">
        <title>Complete Genome Sequence and Transcriptomic Profiles of a Marine Bacterium, Pseudoalteromonas agarivorans Hao 2018.</title>
        <authorList>
            <person name="Hao L."/>
        </authorList>
    </citation>
    <scope>NUCLEOTIDE SEQUENCE [LARGE SCALE GENOMIC DNA]</scope>
    <source>
        <strain evidence="1 2">Hao 2018</strain>
    </source>
</reference>
<name>A0AAD0TYZ5_9GAMM</name>
<evidence type="ECO:0000313" key="2">
    <source>
        <dbReference type="Proteomes" id="UP000279995"/>
    </source>
</evidence>
<proteinExistence type="predicted"/>
<organism evidence="1 2">
    <name type="scientific">Pseudoalteromonas agarivorans</name>
    <dbReference type="NCBI Taxonomy" id="176102"/>
    <lineage>
        <taxon>Bacteria</taxon>
        <taxon>Pseudomonadati</taxon>
        <taxon>Pseudomonadota</taxon>
        <taxon>Gammaproteobacteria</taxon>
        <taxon>Alteromonadales</taxon>
        <taxon>Pseudoalteromonadaceae</taxon>
        <taxon>Pseudoalteromonas</taxon>
    </lineage>
</organism>
<dbReference type="RefSeq" id="WP_121637588.1">
    <property type="nucleotide sequence ID" value="NZ_CP033065.1"/>
</dbReference>
<protein>
    <submittedName>
        <fullName evidence="1">Uncharacterized protein</fullName>
    </submittedName>
</protein>